<gene>
    <name evidence="11" type="ORF">IF1G_07957</name>
</gene>
<dbReference type="GO" id="GO:0030915">
    <property type="term" value="C:Smc5-Smc6 complex"/>
    <property type="evidence" value="ECO:0007669"/>
    <property type="project" value="UniProtKB-UniRule"/>
</dbReference>
<comment type="similarity">
    <text evidence="2 7">Belongs to the NSE4 family.</text>
</comment>
<organism evidence="11 12">
    <name type="scientific">Cordyceps javanica</name>
    <dbReference type="NCBI Taxonomy" id="43265"/>
    <lineage>
        <taxon>Eukaryota</taxon>
        <taxon>Fungi</taxon>
        <taxon>Dikarya</taxon>
        <taxon>Ascomycota</taxon>
        <taxon>Pezizomycotina</taxon>
        <taxon>Sordariomycetes</taxon>
        <taxon>Hypocreomycetidae</taxon>
        <taxon>Hypocreales</taxon>
        <taxon>Cordycipitaceae</taxon>
        <taxon>Cordyceps</taxon>
    </lineage>
</organism>
<dbReference type="Pfam" id="PF08743">
    <property type="entry name" value="Nse4_C"/>
    <property type="match status" value="1"/>
</dbReference>
<keyword evidence="4 7" id="KW-0233">DNA recombination</keyword>
<evidence type="ECO:0000256" key="5">
    <source>
        <dbReference type="ARBA" id="ARBA00023204"/>
    </source>
</evidence>
<comment type="subunit">
    <text evidence="7">Component of the SMC5-SMC6 complex.</text>
</comment>
<evidence type="ECO:0000256" key="3">
    <source>
        <dbReference type="ARBA" id="ARBA00022763"/>
    </source>
</evidence>
<accession>A0A545UV88</accession>
<dbReference type="STRING" id="43265.A0A545UV88"/>
<keyword evidence="5 7" id="KW-0234">DNA repair</keyword>
<feature type="domain" description="Non-structural maintenance of chromosome element 4 C-terminal" evidence="9">
    <location>
        <begin position="327"/>
        <end position="412"/>
    </location>
</feature>
<evidence type="ECO:0000256" key="6">
    <source>
        <dbReference type="ARBA" id="ARBA00023242"/>
    </source>
</evidence>
<name>A0A545UV88_9HYPO</name>
<protein>
    <recommendedName>
        <fullName evidence="7">Non-structural maintenance of chromosomes element 4</fullName>
    </recommendedName>
</protein>
<evidence type="ECO:0000256" key="7">
    <source>
        <dbReference type="RuleBase" id="RU365071"/>
    </source>
</evidence>
<dbReference type="InterPro" id="IPR029225">
    <property type="entry name" value="Nse4_Nse3-bd"/>
</dbReference>
<reference evidence="11 12" key="1">
    <citation type="journal article" date="2019" name="Appl. Microbiol. Biotechnol.">
        <title>Genome sequence of Isaria javanica and comparative genome analysis insights into family S53 peptidase evolution in fungal entomopathogens.</title>
        <authorList>
            <person name="Lin R."/>
            <person name="Zhang X."/>
            <person name="Xin B."/>
            <person name="Zou M."/>
            <person name="Gao Y."/>
            <person name="Qin F."/>
            <person name="Hu Q."/>
            <person name="Xie B."/>
            <person name="Cheng X."/>
        </authorList>
    </citation>
    <scope>NUCLEOTIDE SEQUENCE [LARGE SCALE GENOMIC DNA]</scope>
    <source>
        <strain evidence="11 12">IJ1G</strain>
    </source>
</reference>
<dbReference type="InterPro" id="IPR027786">
    <property type="entry name" value="Nse4/EID"/>
</dbReference>
<evidence type="ECO:0000256" key="8">
    <source>
        <dbReference type="SAM" id="MobiDB-lite"/>
    </source>
</evidence>
<comment type="function">
    <text evidence="7">Component of the SMC5-SMC6 complex, that promotes sister chromatid alignment after DNA damage and facilitates double-stranded DNA breaks (DSBs) repair via homologous recombination between sister chromatids.</text>
</comment>
<evidence type="ECO:0000256" key="2">
    <source>
        <dbReference type="ARBA" id="ARBA00008997"/>
    </source>
</evidence>
<comment type="caution">
    <text evidence="11">The sequence shown here is derived from an EMBL/GenBank/DDBJ whole genome shotgun (WGS) entry which is preliminary data.</text>
</comment>
<evidence type="ECO:0000313" key="11">
    <source>
        <dbReference type="EMBL" id="TQV93379.1"/>
    </source>
</evidence>
<dbReference type="InterPro" id="IPR014854">
    <property type="entry name" value="Nse4_C"/>
</dbReference>
<dbReference type="PANTHER" id="PTHR16140:SF0">
    <property type="entry name" value="NON-STRUCTURAL MAINTENANCE OF CHROMOSOMES ELEMENT 4"/>
    <property type="match status" value="1"/>
</dbReference>
<dbReference type="Proteomes" id="UP000315783">
    <property type="component" value="Unassembled WGS sequence"/>
</dbReference>
<proteinExistence type="inferred from homology"/>
<evidence type="ECO:0000256" key="1">
    <source>
        <dbReference type="ARBA" id="ARBA00004123"/>
    </source>
</evidence>
<comment type="subcellular location">
    <subcellularLocation>
        <location evidence="1 7">Nucleus</location>
    </subcellularLocation>
</comment>
<dbReference type="PANTHER" id="PTHR16140">
    <property type="entry name" value="NON-STRUCTURAL MAINTENANCE OF CHROMOSOMES ELEMENT 4"/>
    <property type="match status" value="1"/>
</dbReference>
<keyword evidence="12" id="KW-1185">Reference proteome</keyword>
<dbReference type="AlphaFoldDB" id="A0A545UV88"/>
<evidence type="ECO:0000256" key="4">
    <source>
        <dbReference type="ARBA" id="ARBA00023172"/>
    </source>
</evidence>
<evidence type="ECO:0000259" key="9">
    <source>
        <dbReference type="Pfam" id="PF08743"/>
    </source>
</evidence>
<dbReference type="EMBL" id="SPUK01000012">
    <property type="protein sequence ID" value="TQV93379.1"/>
    <property type="molecule type" value="Genomic_DNA"/>
</dbReference>
<feature type="compositionally biased region" description="Low complexity" evidence="8">
    <location>
        <begin position="41"/>
        <end position="53"/>
    </location>
</feature>
<keyword evidence="6 7" id="KW-0539">Nucleus</keyword>
<feature type="compositionally biased region" description="Basic residues" evidence="8">
    <location>
        <begin position="20"/>
        <end position="33"/>
    </location>
</feature>
<dbReference type="GO" id="GO:0006281">
    <property type="term" value="P:DNA repair"/>
    <property type="evidence" value="ECO:0007669"/>
    <property type="project" value="UniProtKB-UniRule"/>
</dbReference>
<dbReference type="GO" id="GO:0006310">
    <property type="term" value="P:DNA recombination"/>
    <property type="evidence" value="ECO:0007669"/>
    <property type="project" value="UniProtKB-UniRule"/>
</dbReference>
<feature type="region of interest" description="Disordered" evidence="8">
    <location>
        <begin position="1"/>
        <end position="70"/>
    </location>
</feature>
<dbReference type="Pfam" id="PF15412">
    <property type="entry name" value="Nse4-Nse3_bdg"/>
    <property type="match status" value="1"/>
</dbReference>
<sequence length="430" mass="48520">MEEHTLSSRKNGISPPSAQHHARRNAKGKRKRNNGSAEDNSTTMSPSSTSQSSDSHDEDVYDPDQPLAERRKVQKSFRELLRDVTENSEEYIQSGSHGLYDTIIKANELTKKVRQTSEATIDSRLLVSTTDLSYRKTLRLTQGSLSQGVDVDELVSKCITFMRQERGSSGRGEGGEEAEESDSAMTQRRHGREDFSGIDDSEDRDGDMMNWSHLGRFACLPHSRRPALHGLLLGPLSLERKVRRLAKRSAPFRPNNLAETRPEILNTEDLAKKENDLTAICGKIFQQLQNTQEQVQEAVADAIHDEMSDEEKINIMHKHGLRRTGGIDLMRFVVNPKSFGQTVENIFYVSFLIRDGRIEIEYDEYDLPALGKSDQEDESARQGSAKHQAVLSIDMQAWQDIVETLQIKEPMIAHRQEIVASGPGIRGWYS</sequence>
<feature type="compositionally biased region" description="Polar residues" evidence="8">
    <location>
        <begin position="8"/>
        <end position="17"/>
    </location>
</feature>
<keyword evidence="3 7" id="KW-0227">DNA damage</keyword>
<feature type="domain" description="Nse4/EID protein Nse3/MAGE-binding" evidence="10">
    <location>
        <begin position="122"/>
        <end position="179"/>
    </location>
</feature>
<feature type="region of interest" description="Disordered" evidence="8">
    <location>
        <begin position="165"/>
        <end position="204"/>
    </location>
</feature>
<evidence type="ECO:0000313" key="12">
    <source>
        <dbReference type="Proteomes" id="UP000315783"/>
    </source>
</evidence>
<dbReference type="GO" id="GO:0005634">
    <property type="term" value="C:nucleus"/>
    <property type="evidence" value="ECO:0007669"/>
    <property type="project" value="UniProtKB-SubCell"/>
</dbReference>
<evidence type="ECO:0000259" key="10">
    <source>
        <dbReference type="Pfam" id="PF15412"/>
    </source>
</evidence>